<organism evidence="3 4">
    <name type="scientific">Klenkia taihuensis</name>
    <dbReference type="NCBI Taxonomy" id="1225127"/>
    <lineage>
        <taxon>Bacteria</taxon>
        <taxon>Bacillati</taxon>
        <taxon>Actinomycetota</taxon>
        <taxon>Actinomycetes</taxon>
        <taxon>Geodermatophilales</taxon>
        <taxon>Geodermatophilaceae</taxon>
        <taxon>Klenkia</taxon>
    </lineage>
</organism>
<proteinExistence type="predicted"/>
<accession>A0A1I1RF01</accession>
<name>A0A1I1RF01_9ACTN</name>
<dbReference type="Proteomes" id="UP000199022">
    <property type="component" value="Unassembled WGS sequence"/>
</dbReference>
<evidence type="ECO:0000256" key="2">
    <source>
        <dbReference type="SAM" id="SignalP"/>
    </source>
</evidence>
<gene>
    <name evidence="3" type="ORF">SAMN05661030_3095</name>
</gene>
<evidence type="ECO:0000256" key="1">
    <source>
        <dbReference type="SAM" id="MobiDB-lite"/>
    </source>
</evidence>
<dbReference type="STRING" id="1225127.SAMN05661030_3095"/>
<dbReference type="AlphaFoldDB" id="A0A1I1RF01"/>
<sequence>MVTAALVAGLLVEVGPATAAPAVAAPVPRPAAVAPADRFAADPTAAGPSPAQAARAAFGPVGSLVVVVAPDEPRRPPGTSADAAARATEGTSVAGSADVPVPTASLVKLYLAEGILAGARTAGRAVPPEDLARVEAMLTSSDDPSASELWVAYDGPAVLADVVARYGLTGTGPPTPDPGAWGSTRSSAADLARFLTALPEVAHPDDAALLLGALGRATPTGADGFDQSFGLLSPAVDGVEAAKQGWMCCVDDVAHLHSVGLAGDRVVVLLAAFPPGTDWAVARAALDAAAAAALSR</sequence>
<feature type="region of interest" description="Disordered" evidence="1">
    <location>
        <begin position="70"/>
        <end position="96"/>
    </location>
</feature>
<dbReference type="Gene3D" id="3.40.710.10">
    <property type="entry name" value="DD-peptidase/beta-lactamase superfamily"/>
    <property type="match status" value="1"/>
</dbReference>
<protein>
    <recommendedName>
        <fullName evidence="5">Beta-lactamase enzyme family protein</fullName>
    </recommendedName>
</protein>
<dbReference type="SUPFAM" id="SSF56601">
    <property type="entry name" value="beta-lactamase/transpeptidase-like"/>
    <property type="match status" value="1"/>
</dbReference>
<keyword evidence="2" id="KW-0732">Signal</keyword>
<evidence type="ECO:0000313" key="4">
    <source>
        <dbReference type="Proteomes" id="UP000199022"/>
    </source>
</evidence>
<dbReference type="EMBL" id="FOMD01000003">
    <property type="protein sequence ID" value="SFD28980.1"/>
    <property type="molecule type" value="Genomic_DNA"/>
</dbReference>
<feature type="signal peptide" evidence="2">
    <location>
        <begin position="1"/>
        <end position="19"/>
    </location>
</feature>
<keyword evidence="4" id="KW-1185">Reference proteome</keyword>
<reference evidence="4" key="1">
    <citation type="submission" date="2016-10" db="EMBL/GenBank/DDBJ databases">
        <authorList>
            <person name="Varghese N."/>
            <person name="Submissions S."/>
        </authorList>
    </citation>
    <scope>NUCLEOTIDE SEQUENCE [LARGE SCALE GENOMIC DNA]</scope>
    <source>
        <strain evidence="4">DSM 45962</strain>
    </source>
</reference>
<feature type="chain" id="PRO_5011532117" description="Beta-lactamase enzyme family protein" evidence="2">
    <location>
        <begin position="20"/>
        <end position="296"/>
    </location>
</feature>
<evidence type="ECO:0000313" key="3">
    <source>
        <dbReference type="EMBL" id="SFD28980.1"/>
    </source>
</evidence>
<evidence type="ECO:0008006" key="5">
    <source>
        <dbReference type="Google" id="ProtNLM"/>
    </source>
</evidence>
<dbReference type="InterPro" id="IPR012338">
    <property type="entry name" value="Beta-lactam/transpept-like"/>
</dbReference>